<feature type="transmembrane region" description="Helical" evidence="1">
    <location>
        <begin position="62"/>
        <end position="83"/>
    </location>
</feature>
<proteinExistence type="predicted"/>
<gene>
    <name evidence="2" type="ORF">SDC9_197292</name>
</gene>
<evidence type="ECO:0000313" key="2">
    <source>
        <dbReference type="EMBL" id="MPN49670.1"/>
    </source>
</evidence>
<sequence length="89" mass="9272">MGFFLAAGLPEAIKNSMGIALYVMFIGLLVPSCRKSRATLTIALLAMAVHYLLQYVPATAGLSTGLKIVITTLAAALVGAVIFSEEDNG</sequence>
<name>A0A645IEX7_9ZZZZ</name>
<dbReference type="EMBL" id="VSSQ01113131">
    <property type="protein sequence ID" value="MPN49670.1"/>
    <property type="molecule type" value="Genomic_DNA"/>
</dbReference>
<accession>A0A645IEX7</accession>
<feature type="transmembrane region" description="Helical" evidence="1">
    <location>
        <begin position="12"/>
        <end position="31"/>
    </location>
</feature>
<reference evidence="2" key="1">
    <citation type="submission" date="2019-08" db="EMBL/GenBank/DDBJ databases">
        <authorList>
            <person name="Kucharzyk K."/>
            <person name="Murdoch R.W."/>
            <person name="Higgins S."/>
            <person name="Loffler F."/>
        </authorList>
    </citation>
    <scope>NUCLEOTIDE SEQUENCE</scope>
</reference>
<dbReference type="AlphaFoldDB" id="A0A645IEX7"/>
<evidence type="ECO:0000256" key="1">
    <source>
        <dbReference type="SAM" id="Phobius"/>
    </source>
</evidence>
<keyword evidence="1" id="KW-1133">Transmembrane helix</keyword>
<keyword evidence="1" id="KW-0472">Membrane</keyword>
<keyword evidence="1" id="KW-0812">Transmembrane</keyword>
<protein>
    <submittedName>
        <fullName evidence="2">Uncharacterized protein</fullName>
    </submittedName>
</protein>
<feature type="transmembrane region" description="Helical" evidence="1">
    <location>
        <begin position="38"/>
        <end position="56"/>
    </location>
</feature>
<organism evidence="2">
    <name type="scientific">bioreactor metagenome</name>
    <dbReference type="NCBI Taxonomy" id="1076179"/>
    <lineage>
        <taxon>unclassified sequences</taxon>
        <taxon>metagenomes</taxon>
        <taxon>ecological metagenomes</taxon>
    </lineage>
</organism>
<comment type="caution">
    <text evidence="2">The sequence shown here is derived from an EMBL/GenBank/DDBJ whole genome shotgun (WGS) entry which is preliminary data.</text>
</comment>